<dbReference type="AlphaFoldDB" id="I3ZGI6"/>
<organism evidence="2 4">
    <name type="scientific">Terriglobus roseus (strain DSM 18391 / NRRL B-41598 / KBS 63)</name>
    <dbReference type="NCBI Taxonomy" id="926566"/>
    <lineage>
        <taxon>Bacteria</taxon>
        <taxon>Pseudomonadati</taxon>
        <taxon>Acidobacteriota</taxon>
        <taxon>Terriglobia</taxon>
        <taxon>Terriglobales</taxon>
        <taxon>Acidobacteriaceae</taxon>
        <taxon>Terriglobus</taxon>
    </lineage>
</organism>
<gene>
    <name evidence="2" type="ordered locus">Terro_2079</name>
    <name evidence="3" type="ordered locus">Terro_2445</name>
</gene>
<keyword evidence="4" id="KW-1185">Reference proteome</keyword>
<keyword evidence="1" id="KW-0732">Signal</keyword>
<evidence type="ECO:0000313" key="4">
    <source>
        <dbReference type="Proteomes" id="UP000006056"/>
    </source>
</evidence>
<sequence length="173" mass="18252">MKHLLSAVILVLASTACAQQQTGAPAGIAVPPLPKSSASAASVDAPPGSLVFRVRLIDGRNGQPIANGHVKLWYDEPSGPGYEFATGAQGIGLMPAPVGDPLRVLVSSVDYNDCRRPARYAPPRGYNMTEVAKSGVAAENTCGNVAVHTQPGELVFFVRPTRWYENLNRSVGN</sequence>
<dbReference type="HOGENOM" id="CLU_1546825_0_0_0"/>
<dbReference type="PROSITE" id="PS51257">
    <property type="entry name" value="PROKAR_LIPOPROTEIN"/>
    <property type="match status" value="1"/>
</dbReference>
<evidence type="ECO:0000313" key="2">
    <source>
        <dbReference type="EMBL" id="AFL88354.1"/>
    </source>
</evidence>
<dbReference type="RefSeq" id="WP_014785923.1">
    <property type="nucleotide sequence ID" value="NC_018014.1"/>
</dbReference>
<name>I3ZGI6_TERRK</name>
<dbReference type="Proteomes" id="UP000006056">
    <property type="component" value="Chromosome"/>
</dbReference>
<dbReference type="KEGG" id="trs:Terro_2079"/>
<dbReference type="STRING" id="926566.Terro_2079"/>
<dbReference type="KEGG" id="trs:Terro_2445"/>
<proteinExistence type="predicted"/>
<feature type="signal peptide" evidence="1">
    <location>
        <begin position="1"/>
        <end position="18"/>
    </location>
</feature>
<reference evidence="2 4" key="1">
    <citation type="submission" date="2012-06" db="EMBL/GenBank/DDBJ databases">
        <title>Complete genome of Terriglobus roseus DSM 18391.</title>
        <authorList>
            <consortium name="US DOE Joint Genome Institute (JGI-PGF)"/>
            <person name="Lucas S."/>
            <person name="Copeland A."/>
            <person name="Lapidus A."/>
            <person name="Glavina del Rio T."/>
            <person name="Dalin E."/>
            <person name="Tice H."/>
            <person name="Bruce D."/>
            <person name="Goodwin L."/>
            <person name="Pitluck S."/>
            <person name="Peters L."/>
            <person name="Mikhailova N."/>
            <person name="Munk A.C.C."/>
            <person name="Kyrpides N."/>
            <person name="Mavromatis K."/>
            <person name="Ivanova N."/>
            <person name="Brettin T."/>
            <person name="Detter J.C."/>
            <person name="Han C."/>
            <person name="Larimer F."/>
            <person name="Land M."/>
            <person name="Hauser L."/>
            <person name="Markowitz V."/>
            <person name="Cheng J.-F."/>
            <person name="Hugenholtz P."/>
            <person name="Woyke T."/>
            <person name="Wu D."/>
            <person name="Brambilla E."/>
            <person name="Klenk H.-P."/>
            <person name="Eisen J.A."/>
        </authorList>
    </citation>
    <scope>NUCLEOTIDE SEQUENCE [LARGE SCALE GENOMIC DNA]</scope>
    <source>
        <strain evidence="2">DSM 18391</strain>
        <strain evidence="4">DSM 18391 / NRRL B-41598 / KBS 63</strain>
    </source>
</reference>
<evidence type="ECO:0000256" key="1">
    <source>
        <dbReference type="SAM" id="SignalP"/>
    </source>
</evidence>
<dbReference type="EMBL" id="CP003379">
    <property type="protein sequence ID" value="AFL88354.1"/>
    <property type="molecule type" value="Genomic_DNA"/>
</dbReference>
<evidence type="ECO:0008006" key="5">
    <source>
        <dbReference type="Google" id="ProtNLM"/>
    </source>
</evidence>
<dbReference type="EMBL" id="CP003379">
    <property type="protein sequence ID" value="AFL88697.1"/>
    <property type="molecule type" value="Genomic_DNA"/>
</dbReference>
<protein>
    <recommendedName>
        <fullName evidence="5">Carboxypeptidase regulatory-like domain-containing protein</fullName>
    </recommendedName>
</protein>
<dbReference type="OrthoDB" id="120013at2"/>
<feature type="chain" id="PRO_5007673848" description="Carboxypeptidase regulatory-like domain-containing protein" evidence="1">
    <location>
        <begin position="19"/>
        <end position="173"/>
    </location>
</feature>
<evidence type="ECO:0000313" key="3">
    <source>
        <dbReference type="EMBL" id="AFL88697.1"/>
    </source>
</evidence>
<accession>I3ZGI6</accession>